<keyword evidence="3" id="KW-1185">Reference proteome</keyword>
<feature type="region of interest" description="Disordered" evidence="1">
    <location>
        <begin position="218"/>
        <end position="251"/>
    </location>
</feature>
<evidence type="ECO:0000256" key="1">
    <source>
        <dbReference type="SAM" id="MobiDB-lite"/>
    </source>
</evidence>
<feature type="region of interest" description="Disordered" evidence="1">
    <location>
        <begin position="106"/>
        <end position="133"/>
    </location>
</feature>
<evidence type="ECO:0000313" key="2">
    <source>
        <dbReference type="EMBL" id="CAI8604662.1"/>
    </source>
</evidence>
<gene>
    <name evidence="2" type="ORF">VFH_III144440</name>
</gene>
<dbReference type="Proteomes" id="UP001157006">
    <property type="component" value="Chromosome 3"/>
</dbReference>
<protein>
    <submittedName>
        <fullName evidence="2">Uncharacterized protein</fullName>
    </submittedName>
</protein>
<name>A0AAV1A5W4_VICFA</name>
<evidence type="ECO:0000313" key="3">
    <source>
        <dbReference type="Proteomes" id="UP001157006"/>
    </source>
</evidence>
<reference evidence="2 3" key="1">
    <citation type="submission" date="2023-01" db="EMBL/GenBank/DDBJ databases">
        <authorList>
            <person name="Kreplak J."/>
        </authorList>
    </citation>
    <scope>NUCLEOTIDE SEQUENCE [LARGE SCALE GENOMIC DNA]</scope>
</reference>
<sequence length="364" mass="39817">MLLTLCFANLYMPRGIDRLNPLQAYLPNPASKSCHRARLGLGAVCIALIGSGTDDLTLLVFSSKPCWMTQSSCAPSFQYPFAVFVTAVRVGAQAVAAARLAALDDSGEGKQGTDYTSKTCPEEEEGKLKESNSSSILTDIDGTRPTFLGRSYRTHILPVKGRSGKTLICSSHPYRTLYRESVKEYETFAEGNRPEIDALQHNLGLGLASSKKEKASAVTPFPNALTKPPTAVIPQRPDKAHLSNSGRFSATSEPRLRKKEYIPHVCTGLWALASPFPVVVFQKVKGISPDSSMSNSLPVEIYGSELDSNCEKEELNSDCDGDCLIRMENRVLKERSKWLTLLTRSLEEVNGWLEEGRDAPGLSL</sequence>
<proteinExistence type="predicted"/>
<organism evidence="2 3">
    <name type="scientific">Vicia faba</name>
    <name type="common">Broad bean</name>
    <name type="synonym">Faba vulgaris</name>
    <dbReference type="NCBI Taxonomy" id="3906"/>
    <lineage>
        <taxon>Eukaryota</taxon>
        <taxon>Viridiplantae</taxon>
        <taxon>Streptophyta</taxon>
        <taxon>Embryophyta</taxon>
        <taxon>Tracheophyta</taxon>
        <taxon>Spermatophyta</taxon>
        <taxon>Magnoliopsida</taxon>
        <taxon>eudicotyledons</taxon>
        <taxon>Gunneridae</taxon>
        <taxon>Pentapetalae</taxon>
        <taxon>rosids</taxon>
        <taxon>fabids</taxon>
        <taxon>Fabales</taxon>
        <taxon>Fabaceae</taxon>
        <taxon>Papilionoideae</taxon>
        <taxon>50 kb inversion clade</taxon>
        <taxon>NPAAA clade</taxon>
        <taxon>Hologalegina</taxon>
        <taxon>IRL clade</taxon>
        <taxon>Fabeae</taxon>
        <taxon>Vicia</taxon>
    </lineage>
</organism>
<accession>A0AAV1A5W4</accession>
<feature type="compositionally biased region" description="Polar residues" evidence="1">
    <location>
        <begin position="242"/>
        <end position="251"/>
    </location>
</feature>
<dbReference type="AlphaFoldDB" id="A0AAV1A5W4"/>
<dbReference type="EMBL" id="OX451738">
    <property type="protein sequence ID" value="CAI8604662.1"/>
    <property type="molecule type" value="Genomic_DNA"/>
</dbReference>